<sequence length="205" mass="24334">MEKLPSYKIETGNFIQLKQLYFISLMKFVKNMDDKKYIVAEKPYRGSLNNCIALMWHSQHTSGIHHSIQVKEACQRLHKIETFPDDNSDEDDHNGNDFHQFSNNNEHDSNDNQHDNSDYDEDDSDFREDDYCDYDYYEDYYSDDHYYGYDYNHDNSNEDDHLHDDNNQDDYSDDNNHEDYDSDDGSDVEEITRTLPFKVIGVAKG</sequence>
<feature type="region of interest" description="Disordered" evidence="1">
    <location>
        <begin position="82"/>
        <end position="127"/>
    </location>
</feature>
<dbReference type="AlphaFoldDB" id="A0A2B4R945"/>
<name>A0A2B4R945_STYPI</name>
<protein>
    <submittedName>
        <fullName evidence="2">Uncharacterized protein</fullName>
    </submittedName>
</protein>
<organism evidence="2 3">
    <name type="scientific">Stylophora pistillata</name>
    <name type="common">Smooth cauliflower coral</name>
    <dbReference type="NCBI Taxonomy" id="50429"/>
    <lineage>
        <taxon>Eukaryota</taxon>
        <taxon>Metazoa</taxon>
        <taxon>Cnidaria</taxon>
        <taxon>Anthozoa</taxon>
        <taxon>Hexacorallia</taxon>
        <taxon>Scleractinia</taxon>
        <taxon>Astrocoeniina</taxon>
        <taxon>Pocilloporidae</taxon>
        <taxon>Stylophora</taxon>
    </lineage>
</organism>
<accession>A0A2B4R945</accession>
<gene>
    <name evidence="2" type="ORF">AWC38_SpisGene23061</name>
</gene>
<proteinExistence type="predicted"/>
<feature type="compositionally biased region" description="Basic and acidic residues" evidence="1">
    <location>
        <begin position="147"/>
        <end position="166"/>
    </location>
</feature>
<evidence type="ECO:0000256" key="1">
    <source>
        <dbReference type="SAM" id="MobiDB-lite"/>
    </source>
</evidence>
<feature type="region of interest" description="Disordered" evidence="1">
    <location>
        <begin position="147"/>
        <end position="188"/>
    </location>
</feature>
<comment type="caution">
    <text evidence="2">The sequence shown here is derived from an EMBL/GenBank/DDBJ whole genome shotgun (WGS) entry which is preliminary data.</text>
</comment>
<reference evidence="3" key="1">
    <citation type="journal article" date="2017" name="bioRxiv">
        <title>Comparative analysis of the genomes of Stylophora pistillata and Acropora digitifera provides evidence for extensive differences between species of corals.</title>
        <authorList>
            <person name="Voolstra C.R."/>
            <person name="Li Y."/>
            <person name="Liew Y.J."/>
            <person name="Baumgarten S."/>
            <person name="Zoccola D."/>
            <person name="Flot J.-F."/>
            <person name="Tambutte S."/>
            <person name="Allemand D."/>
            <person name="Aranda M."/>
        </authorList>
    </citation>
    <scope>NUCLEOTIDE SEQUENCE [LARGE SCALE GENOMIC DNA]</scope>
</reference>
<feature type="compositionally biased region" description="Basic and acidic residues" evidence="1">
    <location>
        <begin position="105"/>
        <end position="117"/>
    </location>
</feature>
<feature type="compositionally biased region" description="Acidic residues" evidence="1">
    <location>
        <begin position="118"/>
        <end position="127"/>
    </location>
</feature>
<evidence type="ECO:0000313" key="3">
    <source>
        <dbReference type="Proteomes" id="UP000225706"/>
    </source>
</evidence>
<evidence type="ECO:0000313" key="2">
    <source>
        <dbReference type="EMBL" id="PFX12908.1"/>
    </source>
</evidence>
<dbReference type="EMBL" id="LSMT01001138">
    <property type="protein sequence ID" value="PFX12908.1"/>
    <property type="molecule type" value="Genomic_DNA"/>
</dbReference>
<feature type="compositionally biased region" description="Acidic residues" evidence="1">
    <location>
        <begin position="83"/>
        <end position="92"/>
    </location>
</feature>
<keyword evidence="3" id="KW-1185">Reference proteome</keyword>
<dbReference type="Proteomes" id="UP000225706">
    <property type="component" value="Unassembled WGS sequence"/>
</dbReference>